<protein>
    <recommendedName>
        <fullName evidence="5">Conjugal transfer protein TraM</fullName>
    </recommendedName>
</protein>
<evidence type="ECO:0000256" key="1">
    <source>
        <dbReference type="SAM" id="Phobius"/>
    </source>
</evidence>
<geneLocation type="plasmid" evidence="3">
    <name>unnamed1</name>
</geneLocation>
<keyword evidence="1" id="KW-0472">Membrane</keyword>
<dbReference type="Proteomes" id="UP000022611">
    <property type="component" value="Unassembled WGS sequence"/>
</dbReference>
<evidence type="ECO:0000256" key="2">
    <source>
        <dbReference type="SAM" id="SignalP"/>
    </source>
</evidence>
<reference evidence="3 4" key="1">
    <citation type="journal article" date="2011" name="J. Bacteriol.">
        <title>Draft genome sequence of the polycyclic aromatic hydrocarbon-degrading, genetically engineered bioluminescent bioreporter Pseudomonas fluorescens HK44.</title>
        <authorList>
            <person name="Chauhan A."/>
            <person name="Layton A.C."/>
            <person name="Williams D.E."/>
            <person name="Smartt A.E."/>
            <person name="Ripp S."/>
            <person name="Karpinets T.V."/>
            <person name="Brown S.D."/>
            <person name="Sayler G.S."/>
        </authorList>
    </citation>
    <scope>NUCLEOTIDE SEQUENCE [LARGE SCALE GENOMIC DNA]</scope>
    <source>
        <strain evidence="3 4">HK44</strain>
        <plasmid evidence="3">unnamed1</plasmid>
    </source>
</reference>
<sequence>MDKLNVGVNGKKLGMVCMVLLCIFGSTLAQAAGVDTANSSLTSMKTWLDTWIPLACAVVLAVLCILWWAHVVRADFATRGALAMIGAGSASYIVSFFFS</sequence>
<dbReference type="HOGENOM" id="CLU_182873_0_0_6"/>
<feature type="chain" id="PRO_5001457223" description="Conjugal transfer protein TraM" evidence="2">
    <location>
        <begin position="32"/>
        <end position="99"/>
    </location>
</feature>
<feature type="transmembrane region" description="Helical" evidence="1">
    <location>
        <begin position="50"/>
        <end position="69"/>
    </location>
</feature>
<organism evidence="3 4">
    <name type="scientific">Pseudomonas fluorescens HK44</name>
    <dbReference type="NCBI Taxonomy" id="1042209"/>
    <lineage>
        <taxon>Bacteria</taxon>
        <taxon>Pseudomonadati</taxon>
        <taxon>Pseudomonadota</taxon>
        <taxon>Gammaproteobacteria</taxon>
        <taxon>Pseudomonadales</taxon>
        <taxon>Pseudomonadaceae</taxon>
        <taxon>Pseudomonas</taxon>
    </lineage>
</organism>
<feature type="transmembrane region" description="Helical" evidence="1">
    <location>
        <begin position="81"/>
        <end position="98"/>
    </location>
</feature>
<keyword evidence="2" id="KW-0732">Signal</keyword>
<keyword evidence="1" id="KW-1133">Transmembrane helix</keyword>
<proteinExistence type="predicted"/>
<dbReference type="EMBL" id="AFOY02000032">
    <property type="protein sequence ID" value="EXF90919.1"/>
    <property type="molecule type" value="Genomic_DNA"/>
</dbReference>
<feature type="signal peptide" evidence="2">
    <location>
        <begin position="1"/>
        <end position="31"/>
    </location>
</feature>
<dbReference type="RefSeq" id="WP_019692587.1">
    <property type="nucleotide sequence ID" value="NZ_AFOY02000032.1"/>
</dbReference>
<dbReference type="OrthoDB" id="6627608at2"/>
<comment type="caution">
    <text evidence="3">The sequence shown here is derived from an EMBL/GenBank/DDBJ whole genome shotgun (WGS) entry which is preliminary data.</text>
</comment>
<evidence type="ECO:0000313" key="3">
    <source>
        <dbReference type="EMBL" id="EXF90919.1"/>
    </source>
</evidence>
<gene>
    <name evidence="3" type="ORF">HK44_030000</name>
</gene>
<dbReference type="AlphaFoldDB" id="A0A010RP67"/>
<evidence type="ECO:0008006" key="5">
    <source>
        <dbReference type="Google" id="ProtNLM"/>
    </source>
</evidence>
<dbReference type="PATRIC" id="fig|1042209.11.peg.182"/>
<keyword evidence="1" id="KW-0812">Transmembrane</keyword>
<name>A0A010RP67_PSEFL</name>
<accession>A0A010RP67</accession>
<keyword evidence="3" id="KW-0614">Plasmid</keyword>
<evidence type="ECO:0000313" key="4">
    <source>
        <dbReference type="Proteomes" id="UP000022611"/>
    </source>
</evidence>